<dbReference type="AlphaFoldDB" id="A0A835L985"/>
<comment type="caution">
    <text evidence="2">The sequence shown here is derived from an EMBL/GenBank/DDBJ whole genome shotgun (WGS) entry which is preliminary data.</text>
</comment>
<feature type="transmembrane region" description="Helical" evidence="1">
    <location>
        <begin position="32"/>
        <end position="50"/>
    </location>
</feature>
<name>A0A835L985_SPOEX</name>
<feature type="transmembrane region" description="Helical" evidence="1">
    <location>
        <begin position="62"/>
        <end position="81"/>
    </location>
</feature>
<evidence type="ECO:0000256" key="1">
    <source>
        <dbReference type="SAM" id="Phobius"/>
    </source>
</evidence>
<evidence type="ECO:0000313" key="2">
    <source>
        <dbReference type="EMBL" id="KAF9421416.1"/>
    </source>
</evidence>
<protein>
    <submittedName>
        <fullName evidence="2">Uncharacterized protein</fullName>
    </submittedName>
</protein>
<keyword evidence="3" id="KW-1185">Reference proteome</keyword>
<reference evidence="2" key="1">
    <citation type="submission" date="2020-08" db="EMBL/GenBank/DDBJ databases">
        <title>Spodoptera exigua strain:BAW_Kor-Di-RS1 Genome sequencing and assembly.</title>
        <authorList>
            <person name="Kim J."/>
            <person name="Nam H.Y."/>
            <person name="Kwon M."/>
            <person name="Choi J.H."/>
            <person name="Cho S.R."/>
            <person name="Kim G.-H."/>
        </authorList>
    </citation>
    <scope>NUCLEOTIDE SEQUENCE</scope>
    <source>
        <strain evidence="2">BAW_Kor-Di-RS1</strain>
        <tissue evidence="2">Whole-body</tissue>
    </source>
</reference>
<keyword evidence="1" id="KW-1133">Transmembrane helix</keyword>
<organism evidence="2 3">
    <name type="scientific">Spodoptera exigua</name>
    <name type="common">Beet armyworm</name>
    <name type="synonym">Noctua fulgens</name>
    <dbReference type="NCBI Taxonomy" id="7107"/>
    <lineage>
        <taxon>Eukaryota</taxon>
        <taxon>Metazoa</taxon>
        <taxon>Ecdysozoa</taxon>
        <taxon>Arthropoda</taxon>
        <taxon>Hexapoda</taxon>
        <taxon>Insecta</taxon>
        <taxon>Pterygota</taxon>
        <taxon>Neoptera</taxon>
        <taxon>Endopterygota</taxon>
        <taxon>Lepidoptera</taxon>
        <taxon>Glossata</taxon>
        <taxon>Ditrysia</taxon>
        <taxon>Noctuoidea</taxon>
        <taxon>Noctuidae</taxon>
        <taxon>Amphipyrinae</taxon>
        <taxon>Spodoptera</taxon>
    </lineage>
</organism>
<accession>A0A835L985</accession>
<evidence type="ECO:0000313" key="3">
    <source>
        <dbReference type="Proteomes" id="UP000648187"/>
    </source>
</evidence>
<gene>
    <name evidence="2" type="ORF">HW555_002631</name>
</gene>
<keyword evidence="1" id="KW-0812">Transmembrane</keyword>
<sequence>MNRYPRVSHSREYTVPFPTPVKFQQTGCSQLIVMYLAALFVSFLNNSSLSTSNSASVTPLEFVFVVPLLLFSIVLGSTGVPGRDVGALGIRVVGIGVVNVESVLGLLPATTELNGFGVWTDEVIGVDGTVAVGFGPFLLLPCKIELTTEPLALTALPRLPIEFNIFLLRVDNSSDESVCWRPLVPRLLVLQKWTLPRSVESPI</sequence>
<dbReference type="EMBL" id="JACKWZ010000024">
    <property type="protein sequence ID" value="KAF9421416.1"/>
    <property type="molecule type" value="Genomic_DNA"/>
</dbReference>
<dbReference type="Proteomes" id="UP000648187">
    <property type="component" value="Unassembled WGS sequence"/>
</dbReference>
<keyword evidence="1" id="KW-0472">Membrane</keyword>
<proteinExistence type="predicted"/>